<accession>A0A2K2DPP7</accession>
<dbReference type="EnsemblPlants" id="PNT76244">
    <property type="protein sequence ID" value="PNT76244"/>
    <property type="gene ID" value="BRADI_1g46285v3"/>
</dbReference>
<evidence type="ECO:0008006" key="4">
    <source>
        <dbReference type="Google" id="ProtNLM"/>
    </source>
</evidence>
<gene>
    <name evidence="1" type="ORF">BRADI_1g46285v3</name>
</gene>
<dbReference type="FunCoup" id="A0A2K2DPP7">
    <property type="interactions" value="245"/>
</dbReference>
<dbReference type="AlphaFoldDB" id="A0A2K2DPP7"/>
<reference evidence="1 2" key="1">
    <citation type="journal article" date="2010" name="Nature">
        <title>Genome sequencing and analysis of the model grass Brachypodium distachyon.</title>
        <authorList>
            <consortium name="International Brachypodium Initiative"/>
        </authorList>
    </citation>
    <scope>NUCLEOTIDE SEQUENCE [LARGE SCALE GENOMIC DNA]</scope>
    <source>
        <strain evidence="1 2">Bd21</strain>
    </source>
</reference>
<dbReference type="PANTHER" id="PTHR36617:SF8">
    <property type="entry name" value="OS10G0457800 PROTEIN"/>
    <property type="match status" value="1"/>
</dbReference>
<dbReference type="InParanoid" id="A0A2K2DPP7"/>
<sequence>MAPLGTSRVFTAHKVRDRKLPSFRNSETWQQRRGEKTAVCCGLSMVLLRVARPWVGLPTPCDASDRALFRTATKITLGNGDTAQFWHDAWLPDGSSPAQRWPRLLAISTRKQRMVQKELTSHNWVRSLLKIDTAEQMADFVELWTCICDVQLSTRADAIAWRWSTSGTYSAASAQKAQFNG</sequence>
<protein>
    <recommendedName>
        <fullName evidence="4">Reverse transcriptase zinc-binding domain-containing protein</fullName>
    </recommendedName>
</protein>
<name>A0A2K2DPP7_BRADI</name>
<reference evidence="1" key="2">
    <citation type="submission" date="2017-06" db="EMBL/GenBank/DDBJ databases">
        <title>WGS assembly of Brachypodium distachyon.</title>
        <authorList>
            <consortium name="The International Brachypodium Initiative"/>
            <person name="Lucas S."/>
            <person name="Harmon-Smith M."/>
            <person name="Lail K."/>
            <person name="Tice H."/>
            <person name="Grimwood J."/>
            <person name="Bruce D."/>
            <person name="Barry K."/>
            <person name="Shu S."/>
            <person name="Lindquist E."/>
            <person name="Wang M."/>
            <person name="Pitluck S."/>
            <person name="Vogel J.P."/>
            <person name="Garvin D.F."/>
            <person name="Mockler T.C."/>
            <person name="Schmutz J."/>
            <person name="Rokhsar D."/>
            <person name="Bevan M.W."/>
        </authorList>
    </citation>
    <scope>NUCLEOTIDE SEQUENCE</scope>
    <source>
        <strain evidence="1">Bd21</strain>
    </source>
</reference>
<reference evidence="2" key="3">
    <citation type="submission" date="2018-08" db="UniProtKB">
        <authorList>
            <consortium name="EnsemblPlants"/>
        </authorList>
    </citation>
    <scope>IDENTIFICATION</scope>
    <source>
        <strain evidence="2">cv. Bd21</strain>
    </source>
</reference>
<dbReference type="EMBL" id="CM000880">
    <property type="protein sequence ID" value="PNT76244.1"/>
    <property type="molecule type" value="Genomic_DNA"/>
</dbReference>
<proteinExistence type="predicted"/>
<dbReference type="Gramene" id="PNT76244">
    <property type="protein sequence ID" value="PNT76244"/>
    <property type="gene ID" value="BRADI_1g46285v3"/>
</dbReference>
<evidence type="ECO:0000313" key="1">
    <source>
        <dbReference type="EMBL" id="PNT76244.1"/>
    </source>
</evidence>
<dbReference type="PANTHER" id="PTHR36617">
    <property type="entry name" value="PROTEIN, PUTATIVE-RELATED"/>
    <property type="match status" value="1"/>
</dbReference>
<evidence type="ECO:0000313" key="3">
    <source>
        <dbReference type="Proteomes" id="UP000008810"/>
    </source>
</evidence>
<evidence type="ECO:0000313" key="2">
    <source>
        <dbReference type="EnsemblPlants" id="PNT76244"/>
    </source>
</evidence>
<dbReference type="Proteomes" id="UP000008810">
    <property type="component" value="Chromosome 1"/>
</dbReference>
<dbReference type="OrthoDB" id="692647at2759"/>
<keyword evidence="3" id="KW-1185">Reference proteome</keyword>
<organism evidence="1">
    <name type="scientific">Brachypodium distachyon</name>
    <name type="common">Purple false brome</name>
    <name type="synonym">Trachynia distachya</name>
    <dbReference type="NCBI Taxonomy" id="15368"/>
    <lineage>
        <taxon>Eukaryota</taxon>
        <taxon>Viridiplantae</taxon>
        <taxon>Streptophyta</taxon>
        <taxon>Embryophyta</taxon>
        <taxon>Tracheophyta</taxon>
        <taxon>Spermatophyta</taxon>
        <taxon>Magnoliopsida</taxon>
        <taxon>Liliopsida</taxon>
        <taxon>Poales</taxon>
        <taxon>Poaceae</taxon>
        <taxon>BOP clade</taxon>
        <taxon>Pooideae</taxon>
        <taxon>Stipodae</taxon>
        <taxon>Brachypodieae</taxon>
        <taxon>Brachypodium</taxon>
    </lineage>
</organism>